<organism evidence="2 3">
    <name type="scientific">Maribacter flavus</name>
    <dbReference type="NCBI Taxonomy" id="1658664"/>
    <lineage>
        <taxon>Bacteria</taxon>
        <taxon>Pseudomonadati</taxon>
        <taxon>Bacteroidota</taxon>
        <taxon>Flavobacteriia</taxon>
        <taxon>Flavobacteriales</taxon>
        <taxon>Flavobacteriaceae</taxon>
        <taxon>Maribacter</taxon>
    </lineage>
</organism>
<dbReference type="CDD" id="cd00158">
    <property type="entry name" value="RHOD"/>
    <property type="match status" value="1"/>
</dbReference>
<evidence type="ECO:0000313" key="3">
    <source>
        <dbReference type="Proteomes" id="UP000323188"/>
    </source>
</evidence>
<evidence type="ECO:0000259" key="1">
    <source>
        <dbReference type="PROSITE" id="PS50206"/>
    </source>
</evidence>
<dbReference type="AlphaFoldDB" id="A0A5B2TZ67"/>
<dbReference type="PANTHER" id="PTHR43031">
    <property type="entry name" value="FAD-DEPENDENT OXIDOREDUCTASE"/>
    <property type="match status" value="1"/>
</dbReference>
<dbReference type="Gene3D" id="3.40.250.10">
    <property type="entry name" value="Rhodanese-like domain"/>
    <property type="match status" value="1"/>
</dbReference>
<dbReference type="PROSITE" id="PS50206">
    <property type="entry name" value="RHODANESE_3"/>
    <property type="match status" value="1"/>
</dbReference>
<comment type="caution">
    <text evidence="2">The sequence shown here is derived from an EMBL/GenBank/DDBJ whole genome shotgun (WGS) entry which is preliminary data.</text>
</comment>
<dbReference type="SMART" id="SM00450">
    <property type="entry name" value="RHOD"/>
    <property type="match status" value="1"/>
</dbReference>
<dbReference type="InterPro" id="IPR050229">
    <property type="entry name" value="GlpE_sulfurtransferase"/>
</dbReference>
<proteinExistence type="predicted"/>
<gene>
    <name evidence="2" type="ORF">F0361_08910</name>
</gene>
<dbReference type="InterPro" id="IPR001763">
    <property type="entry name" value="Rhodanese-like_dom"/>
</dbReference>
<dbReference type="Proteomes" id="UP000323188">
    <property type="component" value="Unassembled WGS sequence"/>
</dbReference>
<feature type="domain" description="Rhodanese" evidence="1">
    <location>
        <begin position="50"/>
        <end position="141"/>
    </location>
</feature>
<dbReference type="EMBL" id="VUOE01000001">
    <property type="protein sequence ID" value="KAA2219694.1"/>
    <property type="molecule type" value="Genomic_DNA"/>
</dbReference>
<dbReference type="PANTHER" id="PTHR43031:SF16">
    <property type="entry name" value="OXIDOREDUCTASE"/>
    <property type="match status" value="1"/>
</dbReference>
<evidence type="ECO:0000313" key="2">
    <source>
        <dbReference type="EMBL" id="KAA2219694.1"/>
    </source>
</evidence>
<dbReference type="SUPFAM" id="SSF52821">
    <property type="entry name" value="Rhodanese/Cell cycle control phosphatase"/>
    <property type="match status" value="1"/>
</dbReference>
<dbReference type="NCBIfam" id="NF045521">
    <property type="entry name" value="rhoda_near_glyco"/>
    <property type="match status" value="1"/>
</dbReference>
<reference evidence="2 3" key="1">
    <citation type="submission" date="2019-09" db="EMBL/GenBank/DDBJ databases">
        <authorList>
            <person name="Khan S.A."/>
            <person name="Jeon C.O."/>
            <person name="Chun B.H."/>
            <person name="Jeong S.E."/>
        </authorList>
    </citation>
    <scope>NUCLEOTIDE SEQUENCE [LARGE SCALE GENOMIC DNA]</scope>
    <source>
        <strain evidence="2 3">KCTC 42508</strain>
    </source>
</reference>
<name>A0A5B2TZ67_9FLAO</name>
<dbReference type="Pfam" id="PF00581">
    <property type="entry name" value="Rhodanese"/>
    <property type="match status" value="1"/>
</dbReference>
<dbReference type="RefSeq" id="WP_154918093.1">
    <property type="nucleotide sequence ID" value="NZ_VUOE01000001.1"/>
</dbReference>
<protein>
    <submittedName>
        <fullName evidence="2">Rhodanese-like domain-containing protein</fullName>
    </submittedName>
</protein>
<dbReference type="InterPro" id="IPR036873">
    <property type="entry name" value="Rhodanese-like_dom_sf"/>
</dbReference>
<accession>A0A5B2TZ67</accession>
<sequence>MSQKVLSFLVLPFLLLVHSHAIRAQRSLDNTLKLLNKETVPYIQPENLQPNDSIVLLDARELGEFEVSHLKDAVWVGNSDFDPDKVLQTLPQKGQAIVVYCSIGVRSEDIGEKLQELGYTNVKNLYGGIFEWKNKNRTVYNSQGMETDSVHAFNRLWGRLLKNGIKVYQP</sequence>